<protein>
    <submittedName>
        <fullName evidence="3">Uncharacterized protein</fullName>
    </submittedName>
</protein>
<proteinExistence type="predicted"/>
<keyword evidence="4" id="KW-1185">Reference proteome</keyword>
<feature type="chain" id="PRO_5017212718" evidence="2">
    <location>
        <begin position="25"/>
        <end position="79"/>
    </location>
</feature>
<dbReference type="EMBL" id="QXFM01000112">
    <property type="protein sequence ID" value="RIV83536.1"/>
    <property type="molecule type" value="Genomic_DNA"/>
</dbReference>
<organism evidence="3 4">
    <name type="scientific">Aurantiacibacter xanthus</name>
    <dbReference type="NCBI Taxonomy" id="1784712"/>
    <lineage>
        <taxon>Bacteria</taxon>
        <taxon>Pseudomonadati</taxon>
        <taxon>Pseudomonadota</taxon>
        <taxon>Alphaproteobacteria</taxon>
        <taxon>Sphingomonadales</taxon>
        <taxon>Erythrobacteraceae</taxon>
        <taxon>Aurantiacibacter</taxon>
    </lineage>
</organism>
<feature type="compositionally biased region" description="Polar residues" evidence="1">
    <location>
        <begin position="65"/>
        <end position="79"/>
    </location>
</feature>
<evidence type="ECO:0000256" key="2">
    <source>
        <dbReference type="SAM" id="SignalP"/>
    </source>
</evidence>
<comment type="caution">
    <text evidence="3">The sequence shown here is derived from an EMBL/GenBank/DDBJ whole genome shotgun (WGS) entry which is preliminary data.</text>
</comment>
<dbReference type="RefSeq" id="WP_119593263.1">
    <property type="nucleotide sequence ID" value="NZ_QXFM01000112.1"/>
</dbReference>
<dbReference type="OrthoDB" id="7429203at2"/>
<name>A0A3A1P6E8_9SPHN</name>
<evidence type="ECO:0000313" key="4">
    <source>
        <dbReference type="Proteomes" id="UP000265366"/>
    </source>
</evidence>
<feature type="region of interest" description="Disordered" evidence="1">
    <location>
        <begin position="22"/>
        <end position="79"/>
    </location>
</feature>
<feature type="compositionally biased region" description="Basic and acidic residues" evidence="1">
    <location>
        <begin position="49"/>
        <end position="60"/>
    </location>
</feature>
<keyword evidence="2" id="KW-0732">Signal</keyword>
<reference evidence="3 4" key="1">
    <citation type="submission" date="2018-08" db="EMBL/GenBank/DDBJ databases">
        <title>Erythrobacter zhengii sp.nov., a bacterium isolated from deep-sea sediment.</title>
        <authorList>
            <person name="Fang C."/>
            <person name="Wu Y.-H."/>
            <person name="Sun C."/>
            <person name="Wang H."/>
            <person name="Cheng H."/>
            <person name="Meng F.-X."/>
            <person name="Wang C.-S."/>
            <person name="Xu X.-W."/>
        </authorList>
    </citation>
    <scope>NUCLEOTIDE SEQUENCE [LARGE SCALE GENOMIC DNA]</scope>
    <source>
        <strain evidence="3 4">CCTCC AB 2015396</strain>
    </source>
</reference>
<dbReference type="PROSITE" id="PS51257">
    <property type="entry name" value="PROKAR_LIPOPROTEIN"/>
    <property type="match status" value="1"/>
</dbReference>
<dbReference type="AlphaFoldDB" id="A0A3A1P6E8"/>
<sequence>MDRAAHLRLALVATGALLASGCDAPEPMSGPAPASSNEARALEDAAEMLELRDPPGDRPAAESAPAQNRTSSATPIATR</sequence>
<gene>
    <name evidence="3" type="ORF">D2V17_13180</name>
</gene>
<evidence type="ECO:0000256" key="1">
    <source>
        <dbReference type="SAM" id="MobiDB-lite"/>
    </source>
</evidence>
<evidence type="ECO:0000313" key="3">
    <source>
        <dbReference type="EMBL" id="RIV83536.1"/>
    </source>
</evidence>
<feature type="signal peptide" evidence="2">
    <location>
        <begin position="1"/>
        <end position="24"/>
    </location>
</feature>
<accession>A0A3A1P6E8</accession>
<dbReference type="Proteomes" id="UP000265366">
    <property type="component" value="Unassembled WGS sequence"/>
</dbReference>